<dbReference type="Gene3D" id="3.40.50.300">
    <property type="entry name" value="P-loop containing nucleotide triphosphate hydrolases"/>
    <property type="match status" value="1"/>
</dbReference>
<evidence type="ECO:0000256" key="9">
    <source>
        <dbReference type="ARBA" id="ARBA00022741"/>
    </source>
</evidence>
<evidence type="ECO:0000256" key="2">
    <source>
        <dbReference type="ARBA" id="ARBA00004690"/>
    </source>
</evidence>
<evidence type="ECO:0000256" key="15">
    <source>
        <dbReference type="ARBA" id="ARBA00048909"/>
    </source>
</evidence>
<comment type="caution">
    <text evidence="19">The sequence shown here is derived from an EMBL/GenBank/DDBJ whole genome shotgun (WGS) entry which is preliminary data.</text>
</comment>
<evidence type="ECO:0000256" key="5">
    <source>
        <dbReference type="ARBA" id="ARBA00012137"/>
    </source>
</evidence>
<comment type="subcellular location">
    <subcellularLocation>
        <location evidence="1 16 17">Cytoplasm</location>
    </subcellularLocation>
</comment>
<dbReference type="SUPFAM" id="SSF52540">
    <property type="entry name" value="P-loop containing nucleoside triphosphate hydrolases"/>
    <property type="match status" value="1"/>
</dbReference>
<keyword evidence="7 16" id="KW-0963">Cytoplasm</keyword>
<reference evidence="19 20" key="1">
    <citation type="journal article" date="2015" name="Genome Announc.">
        <title>Expanding the biotechnology potential of lactobacilli through comparative genomics of 213 strains and associated genera.</title>
        <authorList>
            <person name="Sun Z."/>
            <person name="Harris H.M."/>
            <person name="McCann A."/>
            <person name="Guo C."/>
            <person name="Argimon S."/>
            <person name="Zhang W."/>
            <person name="Yang X."/>
            <person name="Jeffery I.B."/>
            <person name="Cooney J.C."/>
            <person name="Kagawa T.F."/>
            <person name="Liu W."/>
            <person name="Song Y."/>
            <person name="Salvetti E."/>
            <person name="Wrobel A."/>
            <person name="Rasinkangas P."/>
            <person name="Parkhill J."/>
            <person name="Rea M.C."/>
            <person name="O'Sullivan O."/>
            <person name="Ritari J."/>
            <person name="Douillard F.P."/>
            <person name="Paul Ross R."/>
            <person name="Yang R."/>
            <person name="Briner A.E."/>
            <person name="Felis G.E."/>
            <person name="de Vos W.M."/>
            <person name="Barrangou R."/>
            <person name="Klaenhammer T.R."/>
            <person name="Caufield P.W."/>
            <person name="Cui Y."/>
            <person name="Zhang H."/>
            <person name="O'Toole P.W."/>
        </authorList>
    </citation>
    <scope>NUCLEOTIDE SEQUENCE [LARGE SCALE GENOMIC DNA]</scope>
    <source>
        <strain evidence="19 20">DSM 24302</strain>
    </source>
</reference>
<keyword evidence="20" id="KW-1185">Reference proteome</keyword>
<evidence type="ECO:0000313" key="19">
    <source>
        <dbReference type="EMBL" id="KRM93925.1"/>
    </source>
</evidence>
<evidence type="ECO:0000256" key="17">
    <source>
        <dbReference type="RuleBase" id="RU003825"/>
    </source>
</evidence>
<dbReference type="NCBIfam" id="NF004018">
    <property type="entry name" value="PRK05480.1"/>
    <property type="match status" value="1"/>
</dbReference>
<dbReference type="UniPathway" id="UPA00579">
    <property type="reaction ID" value="UER00640"/>
</dbReference>
<organism evidence="19 20">
    <name type="scientific">Lentilactobacillus senioris DSM 24302 = JCM 17472</name>
    <dbReference type="NCBI Taxonomy" id="1423802"/>
    <lineage>
        <taxon>Bacteria</taxon>
        <taxon>Bacillati</taxon>
        <taxon>Bacillota</taxon>
        <taxon>Bacilli</taxon>
        <taxon>Lactobacillales</taxon>
        <taxon>Lactobacillaceae</taxon>
        <taxon>Lentilactobacillus</taxon>
    </lineage>
</organism>
<evidence type="ECO:0000256" key="7">
    <source>
        <dbReference type="ARBA" id="ARBA00022490"/>
    </source>
</evidence>
<comment type="similarity">
    <text evidence="4 16 17">Belongs to the uridine kinase family.</text>
</comment>
<dbReference type="STRING" id="1423802.FC56_GL000646"/>
<dbReference type="AlphaFoldDB" id="A0A0R2CRG4"/>
<dbReference type="GO" id="GO:0005737">
    <property type="term" value="C:cytoplasm"/>
    <property type="evidence" value="ECO:0007669"/>
    <property type="project" value="UniProtKB-SubCell"/>
</dbReference>
<proteinExistence type="inferred from homology"/>
<sequence length="223" mass="25617">MTEKRRPVVIGVTGGSGSGKTTVSRTIFDQLSNYSLTILQQDSYYNDQADMTMEQRAAVNYDHPLAFDTDLLIEQLQQLLNYQAIEKPVYDYNLLTRSSETVRQEPREVIILEGILILDDQRLRDLMDIKVFVDTDDDIRLIRRIQRDTKERGRSLDSVITQYLSTVKPMYHQFVEPSKRYADIIVPEGGQNQVAIDLLTTKIRSILSKRGNTQVENNVDSTI</sequence>
<dbReference type="InterPro" id="IPR026008">
    <property type="entry name" value="Uridine_kinase"/>
</dbReference>
<dbReference type="CDD" id="cd02023">
    <property type="entry name" value="UMPK"/>
    <property type="match status" value="1"/>
</dbReference>
<dbReference type="InterPro" id="IPR027417">
    <property type="entry name" value="P-loop_NTPase"/>
</dbReference>
<dbReference type="UniPathway" id="UPA00574">
    <property type="reaction ID" value="UER00637"/>
</dbReference>
<keyword evidence="10 16" id="KW-0418">Kinase</keyword>
<dbReference type="Proteomes" id="UP000051256">
    <property type="component" value="Unassembled WGS sequence"/>
</dbReference>
<evidence type="ECO:0000256" key="4">
    <source>
        <dbReference type="ARBA" id="ARBA00005408"/>
    </source>
</evidence>
<comment type="catalytic activity">
    <reaction evidence="15 16 17">
        <text>uridine + ATP = UMP + ADP + H(+)</text>
        <dbReference type="Rhea" id="RHEA:16825"/>
        <dbReference type="ChEBI" id="CHEBI:15378"/>
        <dbReference type="ChEBI" id="CHEBI:16704"/>
        <dbReference type="ChEBI" id="CHEBI:30616"/>
        <dbReference type="ChEBI" id="CHEBI:57865"/>
        <dbReference type="ChEBI" id="CHEBI:456216"/>
        <dbReference type="EC" id="2.7.1.48"/>
    </reaction>
</comment>
<evidence type="ECO:0000256" key="3">
    <source>
        <dbReference type="ARBA" id="ARBA00004784"/>
    </source>
</evidence>
<comment type="pathway">
    <text evidence="2 16 17">Pyrimidine metabolism; UMP biosynthesis via salvage pathway; UMP from uridine: step 1/1.</text>
</comment>
<gene>
    <name evidence="16" type="primary">udk</name>
    <name evidence="19" type="ORF">FC56_GL000646</name>
</gene>
<dbReference type="EC" id="2.7.1.48" evidence="5 16"/>
<name>A0A0R2CRG4_9LACO</name>
<comment type="pathway">
    <text evidence="3 16 17">Pyrimidine metabolism; CTP biosynthesis via salvage pathway; CTP from cytidine: step 1/3.</text>
</comment>
<dbReference type="GO" id="GO:0043771">
    <property type="term" value="F:cytidine kinase activity"/>
    <property type="evidence" value="ECO:0007669"/>
    <property type="project" value="RHEA"/>
</dbReference>
<dbReference type="EMBL" id="AYZR01000008">
    <property type="protein sequence ID" value="KRM93925.1"/>
    <property type="molecule type" value="Genomic_DNA"/>
</dbReference>
<feature type="binding site" evidence="16">
    <location>
        <begin position="14"/>
        <end position="21"/>
    </location>
    <ligand>
        <name>ATP</name>
        <dbReference type="ChEBI" id="CHEBI:30616"/>
    </ligand>
</feature>
<keyword evidence="8 16" id="KW-0808">Transferase</keyword>
<evidence type="ECO:0000256" key="6">
    <source>
        <dbReference type="ARBA" id="ARBA00021478"/>
    </source>
</evidence>
<evidence type="ECO:0000256" key="13">
    <source>
        <dbReference type="ARBA" id="ARBA00031452"/>
    </source>
</evidence>
<evidence type="ECO:0000256" key="1">
    <source>
        <dbReference type="ARBA" id="ARBA00004496"/>
    </source>
</evidence>
<dbReference type="RefSeq" id="WP_056978393.1">
    <property type="nucleotide sequence ID" value="NZ_AYZR01000008.1"/>
</dbReference>
<evidence type="ECO:0000256" key="10">
    <source>
        <dbReference type="ARBA" id="ARBA00022777"/>
    </source>
</evidence>
<evidence type="ECO:0000256" key="8">
    <source>
        <dbReference type="ARBA" id="ARBA00022679"/>
    </source>
</evidence>
<dbReference type="InterPro" id="IPR000764">
    <property type="entry name" value="Uridine_kinase-like"/>
</dbReference>
<evidence type="ECO:0000256" key="12">
    <source>
        <dbReference type="ARBA" id="ARBA00030641"/>
    </source>
</evidence>
<dbReference type="GO" id="GO:0004849">
    <property type="term" value="F:uridine kinase activity"/>
    <property type="evidence" value="ECO:0007669"/>
    <property type="project" value="UniProtKB-UniRule"/>
</dbReference>
<dbReference type="PATRIC" id="fig|1423802.4.peg.656"/>
<evidence type="ECO:0000256" key="14">
    <source>
        <dbReference type="ARBA" id="ARBA00047436"/>
    </source>
</evidence>
<dbReference type="Pfam" id="PF00485">
    <property type="entry name" value="PRK"/>
    <property type="match status" value="1"/>
</dbReference>
<feature type="domain" description="Phosphoribulokinase/uridine kinase" evidence="18">
    <location>
        <begin position="9"/>
        <end position="195"/>
    </location>
</feature>
<comment type="catalytic activity">
    <reaction evidence="14 17">
        <text>cytidine + ATP = CMP + ADP + H(+)</text>
        <dbReference type="Rhea" id="RHEA:24674"/>
        <dbReference type="ChEBI" id="CHEBI:15378"/>
        <dbReference type="ChEBI" id="CHEBI:17562"/>
        <dbReference type="ChEBI" id="CHEBI:30616"/>
        <dbReference type="ChEBI" id="CHEBI:60377"/>
        <dbReference type="ChEBI" id="CHEBI:456216"/>
        <dbReference type="EC" id="2.7.1.48"/>
    </reaction>
</comment>
<dbReference type="GO" id="GO:0005524">
    <property type="term" value="F:ATP binding"/>
    <property type="evidence" value="ECO:0007669"/>
    <property type="project" value="UniProtKB-UniRule"/>
</dbReference>
<evidence type="ECO:0000313" key="20">
    <source>
        <dbReference type="Proteomes" id="UP000051256"/>
    </source>
</evidence>
<evidence type="ECO:0000259" key="18">
    <source>
        <dbReference type="Pfam" id="PF00485"/>
    </source>
</evidence>
<dbReference type="PRINTS" id="PR00988">
    <property type="entry name" value="URIDINKINASE"/>
</dbReference>
<evidence type="ECO:0000256" key="11">
    <source>
        <dbReference type="ARBA" id="ARBA00022840"/>
    </source>
</evidence>
<dbReference type="PANTHER" id="PTHR10285">
    <property type="entry name" value="URIDINE KINASE"/>
    <property type="match status" value="1"/>
</dbReference>
<keyword evidence="11 16" id="KW-0067">ATP-binding</keyword>
<dbReference type="InterPro" id="IPR006083">
    <property type="entry name" value="PRK/URK"/>
</dbReference>
<keyword evidence="9 16" id="KW-0547">Nucleotide-binding</keyword>
<dbReference type="HAMAP" id="MF_00551">
    <property type="entry name" value="Uridine_kinase"/>
    <property type="match status" value="1"/>
</dbReference>
<protein>
    <recommendedName>
        <fullName evidence="6 16">Uridine kinase</fullName>
        <ecNumber evidence="5 16">2.7.1.48</ecNumber>
    </recommendedName>
    <alternativeName>
        <fullName evidence="12 16">Cytidine monophosphokinase</fullName>
    </alternativeName>
    <alternativeName>
        <fullName evidence="13 16">Uridine monophosphokinase</fullName>
    </alternativeName>
</protein>
<accession>A0A0R2CRG4</accession>
<dbReference type="NCBIfam" id="TIGR00235">
    <property type="entry name" value="udk"/>
    <property type="match status" value="1"/>
</dbReference>
<dbReference type="GO" id="GO:0044211">
    <property type="term" value="P:CTP salvage"/>
    <property type="evidence" value="ECO:0007669"/>
    <property type="project" value="UniProtKB-UniRule"/>
</dbReference>
<dbReference type="GO" id="GO:0044206">
    <property type="term" value="P:UMP salvage"/>
    <property type="evidence" value="ECO:0007669"/>
    <property type="project" value="UniProtKB-UniRule"/>
</dbReference>
<evidence type="ECO:0000256" key="16">
    <source>
        <dbReference type="HAMAP-Rule" id="MF_00551"/>
    </source>
</evidence>